<dbReference type="FunFam" id="3.40.309.10:FF:000004">
    <property type="entry name" value="Succinate-semialdehyde dehydrogenase I"/>
    <property type="match status" value="1"/>
</dbReference>
<dbReference type="GO" id="GO:0009450">
    <property type="term" value="P:gamma-aminobutyric acid catabolic process"/>
    <property type="evidence" value="ECO:0007669"/>
    <property type="project" value="UniProtKB-UniPathway"/>
</dbReference>
<dbReference type="CDD" id="cd07103">
    <property type="entry name" value="ALDH_F5_SSADH_GabD"/>
    <property type="match status" value="1"/>
</dbReference>
<dbReference type="Gene3D" id="3.40.309.10">
    <property type="entry name" value="Aldehyde Dehydrogenase, Chain A, domain 2"/>
    <property type="match status" value="2"/>
</dbReference>
<evidence type="ECO:0000256" key="2">
    <source>
        <dbReference type="ARBA" id="ARBA00005176"/>
    </source>
</evidence>
<feature type="domain" description="Aldehyde dehydrogenase" evidence="11">
    <location>
        <begin position="53"/>
        <end position="514"/>
    </location>
</feature>
<dbReference type="Pfam" id="PF00171">
    <property type="entry name" value="Aldedh"/>
    <property type="match status" value="2"/>
</dbReference>
<dbReference type="InterPro" id="IPR016163">
    <property type="entry name" value="Ald_DH_C"/>
</dbReference>
<dbReference type="HOGENOM" id="CLU_005391_5_2_1"/>
<comment type="pathway">
    <text evidence="2">Amino-acid degradation; 4-aminobutanoate degradation.</text>
</comment>
<evidence type="ECO:0000313" key="12">
    <source>
        <dbReference type="EMBL" id="EKC25548.1"/>
    </source>
</evidence>
<evidence type="ECO:0000256" key="8">
    <source>
        <dbReference type="ARBA" id="ARBA00031080"/>
    </source>
</evidence>
<evidence type="ECO:0000259" key="11">
    <source>
        <dbReference type="Pfam" id="PF00171"/>
    </source>
</evidence>
<dbReference type="InterPro" id="IPR016161">
    <property type="entry name" value="Ald_DH/histidinol_DH"/>
</dbReference>
<feature type="domain" description="Aldehyde dehydrogenase" evidence="11">
    <location>
        <begin position="560"/>
        <end position="697"/>
    </location>
</feature>
<proteinExistence type="inferred from homology"/>
<accession>K1PV02</accession>
<organism evidence="12">
    <name type="scientific">Magallana gigas</name>
    <name type="common">Pacific oyster</name>
    <name type="synonym">Crassostrea gigas</name>
    <dbReference type="NCBI Taxonomy" id="29159"/>
    <lineage>
        <taxon>Eukaryota</taxon>
        <taxon>Metazoa</taxon>
        <taxon>Spiralia</taxon>
        <taxon>Lophotrochozoa</taxon>
        <taxon>Mollusca</taxon>
        <taxon>Bivalvia</taxon>
        <taxon>Autobranchia</taxon>
        <taxon>Pteriomorphia</taxon>
        <taxon>Ostreida</taxon>
        <taxon>Ostreoidea</taxon>
        <taxon>Ostreidae</taxon>
        <taxon>Magallana</taxon>
    </lineage>
</organism>
<dbReference type="InterPro" id="IPR010102">
    <property type="entry name" value="Succ_semiAld_DH"/>
</dbReference>
<dbReference type="EC" id="1.2.1.24" evidence="4"/>
<dbReference type="PROSITE" id="PS00687">
    <property type="entry name" value="ALDEHYDE_DEHYDR_GLU"/>
    <property type="match status" value="1"/>
</dbReference>
<feature type="active site" evidence="9">
    <location>
        <position position="292"/>
    </location>
</feature>
<dbReference type="InterPro" id="IPR016162">
    <property type="entry name" value="Ald_DH_N"/>
</dbReference>
<dbReference type="GO" id="GO:0004777">
    <property type="term" value="F:succinate-semialdehyde dehydrogenase (NAD+) activity"/>
    <property type="evidence" value="ECO:0007669"/>
    <property type="project" value="UniProtKB-EC"/>
</dbReference>
<sequence>MPAFAAAKIFRSASRHRLYSSFHKIMDNLAPPKAGARAASSFVFDKAFVNGEWVAASSGKTFEVVNPANGKVIGSVPDMDAADTEKAVQVAYKAFQSWKETTAKERAALLRRWGELVHENKEELAKLLTSEMGKPLAESVGELNYGAGFLELFAEEAKRVEGDIIQTPIKTRRLLVLKQPIGVSGMITPWNFPNAMITRKAGAAIAAGCTVVLKPAEDTPYSALALCDLAKQAGIPAGVLNVVTSSRDNASQVGKVLCKSPLVTKLSFTGSTFVGKLLLEQCASTVKKVSLELGGNAPFIVFPSADVDAAVLGAMGAKFRCSGQTCVCANRFYIHESIYDEFVQKFGATVEKELRMGDGTAPGTTQGPLINKKAVEKIEAQVQDAVGKGAKIVCGGKSTGGNFFEPTILMGVTDDMRCAKEENFGPIAGVIKFKTEEEVVALANATSSGLAGYFYSRDLGQIWRVAERLETGLVGVNEGVISVPDAPFGGWKESGLGREGGRYGIDEYLEIKYVCMGGGHFPLCPPTALSPGAPCGSTWTAGTGHTGCHTADSGKSGSSGIEAQVQDAVSKGAKIVCGGKSTGGNFFEPTVLTGVSDDMRCAKEENFGPIAGVIKFKTEDEVVALANATSSGLAGYFYSRDLGQIWRVAERLETGLVGVNEGVISVPDAPFGGWKESGLGREGGRYGIDEYLEIKYVCMGGL</sequence>
<evidence type="ECO:0000256" key="10">
    <source>
        <dbReference type="RuleBase" id="RU003345"/>
    </source>
</evidence>
<evidence type="ECO:0000256" key="7">
    <source>
        <dbReference type="ARBA" id="ARBA00030806"/>
    </source>
</evidence>
<keyword evidence="6 10" id="KW-0560">Oxidoreductase</keyword>
<evidence type="ECO:0000256" key="6">
    <source>
        <dbReference type="ARBA" id="ARBA00023002"/>
    </source>
</evidence>
<dbReference type="AlphaFoldDB" id="K1PV02"/>
<name>K1PV02_MAGGI</name>
<dbReference type="InterPro" id="IPR050740">
    <property type="entry name" value="Aldehyde_DH_Superfamily"/>
</dbReference>
<dbReference type="Gene3D" id="3.40.605.10">
    <property type="entry name" value="Aldehyde Dehydrogenase, Chain A, domain 1"/>
    <property type="match status" value="1"/>
</dbReference>
<dbReference type="InterPro" id="IPR015590">
    <property type="entry name" value="Aldehyde_DH_dom"/>
</dbReference>
<dbReference type="InterPro" id="IPR029510">
    <property type="entry name" value="Ald_DH_CS_GLU"/>
</dbReference>
<evidence type="ECO:0000256" key="1">
    <source>
        <dbReference type="ARBA" id="ARBA00003743"/>
    </source>
</evidence>
<protein>
    <recommendedName>
        <fullName evidence="5">Succinate-semialdehyde dehydrogenase, mitochondrial</fullName>
        <ecNumber evidence="4">1.2.1.24</ecNumber>
    </recommendedName>
    <alternativeName>
        <fullName evidence="8">Aldehyde dehydrogenase family 5 member A1</fullName>
    </alternativeName>
    <alternativeName>
        <fullName evidence="7">NAD(+)-dependent succinic semialdehyde dehydrogenase</fullName>
    </alternativeName>
</protein>
<evidence type="ECO:0000256" key="4">
    <source>
        <dbReference type="ARBA" id="ARBA00013051"/>
    </source>
</evidence>
<reference evidence="12" key="1">
    <citation type="journal article" date="2012" name="Nature">
        <title>The oyster genome reveals stress adaptation and complexity of shell formation.</title>
        <authorList>
            <person name="Zhang G."/>
            <person name="Fang X."/>
            <person name="Guo X."/>
            <person name="Li L."/>
            <person name="Luo R."/>
            <person name="Xu F."/>
            <person name="Yang P."/>
            <person name="Zhang L."/>
            <person name="Wang X."/>
            <person name="Qi H."/>
            <person name="Xiong Z."/>
            <person name="Que H."/>
            <person name="Xie Y."/>
            <person name="Holland P.W."/>
            <person name="Paps J."/>
            <person name="Zhu Y."/>
            <person name="Wu F."/>
            <person name="Chen Y."/>
            <person name="Wang J."/>
            <person name="Peng C."/>
            <person name="Meng J."/>
            <person name="Yang L."/>
            <person name="Liu J."/>
            <person name="Wen B."/>
            <person name="Zhang N."/>
            <person name="Huang Z."/>
            <person name="Zhu Q."/>
            <person name="Feng Y."/>
            <person name="Mount A."/>
            <person name="Hedgecock D."/>
            <person name="Xu Z."/>
            <person name="Liu Y."/>
            <person name="Domazet-Loso T."/>
            <person name="Du Y."/>
            <person name="Sun X."/>
            <person name="Zhang S."/>
            <person name="Liu B."/>
            <person name="Cheng P."/>
            <person name="Jiang X."/>
            <person name="Li J."/>
            <person name="Fan D."/>
            <person name="Wang W."/>
            <person name="Fu W."/>
            <person name="Wang T."/>
            <person name="Wang B."/>
            <person name="Zhang J."/>
            <person name="Peng Z."/>
            <person name="Li Y."/>
            <person name="Li N."/>
            <person name="Wang J."/>
            <person name="Chen M."/>
            <person name="He Y."/>
            <person name="Tan F."/>
            <person name="Song X."/>
            <person name="Zheng Q."/>
            <person name="Huang R."/>
            <person name="Yang H."/>
            <person name="Du X."/>
            <person name="Chen L."/>
            <person name="Yang M."/>
            <person name="Gaffney P.M."/>
            <person name="Wang S."/>
            <person name="Luo L."/>
            <person name="She Z."/>
            <person name="Ming Y."/>
            <person name="Huang W."/>
            <person name="Zhang S."/>
            <person name="Huang B."/>
            <person name="Zhang Y."/>
            <person name="Qu T."/>
            <person name="Ni P."/>
            <person name="Miao G."/>
            <person name="Wang J."/>
            <person name="Wang Q."/>
            <person name="Steinberg C.E."/>
            <person name="Wang H."/>
            <person name="Li N."/>
            <person name="Qian L."/>
            <person name="Zhang G."/>
            <person name="Li Y."/>
            <person name="Yang H."/>
            <person name="Liu X."/>
            <person name="Wang J."/>
            <person name="Yin Y."/>
            <person name="Wang J."/>
        </authorList>
    </citation>
    <scope>NUCLEOTIDE SEQUENCE [LARGE SCALE GENOMIC DNA]</scope>
    <source>
        <strain evidence="12">05x7-T-G4-1.051#20</strain>
    </source>
</reference>
<dbReference type="GO" id="GO:0005739">
    <property type="term" value="C:mitochondrion"/>
    <property type="evidence" value="ECO:0007669"/>
    <property type="project" value="TreeGrafter"/>
</dbReference>
<dbReference type="UniPathway" id="UPA00733"/>
<gene>
    <name evidence="12" type="ORF">CGI_10008392</name>
</gene>
<comment type="function">
    <text evidence="1">Catalyzes one step in the degradation of the inhibitory neurotransmitter gamma-aminobutyric acid (GABA).</text>
</comment>
<evidence type="ECO:0000256" key="5">
    <source>
        <dbReference type="ARBA" id="ARBA00019842"/>
    </source>
</evidence>
<dbReference type="PROSITE" id="PS00070">
    <property type="entry name" value="ALDEHYDE_DEHYDR_CYS"/>
    <property type="match status" value="1"/>
</dbReference>
<dbReference type="InParanoid" id="K1PV02"/>
<dbReference type="SUPFAM" id="SSF53720">
    <property type="entry name" value="ALDH-like"/>
    <property type="match status" value="2"/>
</dbReference>
<evidence type="ECO:0000256" key="9">
    <source>
        <dbReference type="PROSITE-ProRule" id="PRU10007"/>
    </source>
</evidence>
<dbReference type="EMBL" id="JH818247">
    <property type="protein sequence ID" value="EKC25548.1"/>
    <property type="molecule type" value="Genomic_DNA"/>
</dbReference>
<dbReference type="NCBIfam" id="TIGR01780">
    <property type="entry name" value="SSADH"/>
    <property type="match status" value="1"/>
</dbReference>
<dbReference type="PANTHER" id="PTHR43353:SF5">
    <property type="entry name" value="SUCCINATE-SEMIALDEHYDE DEHYDROGENASE, MITOCHONDRIAL"/>
    <property type="match status" value="1"/>
</dbReference>
<dbReference type="InterPro" id="IPR016160">
    <property type="entry name" value="Ald_DH_CS_CYS"/>
</dbReference>
<dbReference type="FunCoup" id="K1PV02">
    <property type="interactions" value="774"/>
</dbReference>
<comment type="similarity">
    <text evidence="3 10">Belongs to the aldehyde dehydrogenase family.</text>
</comment>
<dbReference type="PANTHER" id="PTHR43353">
    <property type="entry name" value="SUCCINATE-SEMIALDEHYDE DEHYDROGENASE, MITOCHONDRIAL"/>
    <property type="match status" value="1"/>
</dbReference>
<evidence type="ECO:0000256" key="3">
    <source>
        <dbReference type="ARBA" id="ARBA00009986"/>
    </source>
</evidence>
<dbReference type="FunFam" id="3.40.605.10:FF:000005">
    <property type="entry name" value="Succinate-semialdehyde dehydrogenase I"/>
    <property type="match status" value="1"/>
</dbReference>